<evidence type="ECO:0000256" key="7">
    <source>
        <dbReference type="ARBA" id="ARBA00023136"/>
    </source>
</evidence>
<feature type="domain" description="Endoplasmic reticulum vesicle transporter C-terminal" evidence="12">
    <location>
        <begin position="1162"/>
        <end position="1371"/>
    </location>
</feature>
<dbReference type="Gene3D" id="3.30.190.20">
    <property type="match status" value="1"/>
</dbReference>
<reference evidence="15" key="2">
    <citation type="submission" date="2024-04" db="EMBL/GenBank/DDBJ databases">
        <authorList>
            <person name="Chen Y."/>
            <person name="Shah S."/>
            <person name="Dougan E. K."/>
            <person name="Thang M."/>
            <person name="Chan C."/>
        </authorList>
    </citation>
    <scope>NUCLEOTIDE SEQUENCE [LARGE SCALE GENOMIC DNA]</scope>
</reference>
<comment type="subcellular location">
    <subcellularLocation>
        <location evidence="1">Membrane</location>
        <topology evidence="1">Multi-pass membrane protein</topology>
    </subcellularLocation>
</comment>
<dbReference type="Pfam" id="PF00687">
    <property type="entry name" value="Ribosomal_L1"/>
    <property type="match status" value="1"/>
</dbReference>
<dbReference type="GO" id="GO:0016020">
    <property type="term" value="C:membrane"/>
    <property type="evidence" value="ECO:0007669"/>
    <property type="project" value="UniProtKB-SubCell"/>
</dbReference>
<dbReference type="Pfam" id="PF01370">
    <property type="entry name" value="Epimerase"/>
    <property type="match status" value="1"/>
</dbReference>
<dbReference type="InterPro" id="IPR027417">
    <property type="entry name" value="P-loop_NTPase"/>
</dbReference>
<dbReference type="InterPro" id="IPR036291">
    <property type="entry name" value="NAD(P)-bd_dom_sf"/>
</dbReference>
<dbReference type="InterPro" id="IPR028364">
    <property type="entry name" value="Ribosomal_uL1/biogenesis"/>
</dbReference>
<dbReference type="EMBL" id="CAMXCT010006632">
    <property type="protein sequence ID" value="CAI4017357.1"/>
    <property type="molecule type" value="Genomic_DNA"/>
</dbReference>
<feature type="domain" description="NAD-dependent epimerase/dehydratase" evidence="11">
    <location>
        <begin position="241"/>
        <end position="415"/>
    </location>
</feature>
<accession>A0A9P1DXN2</accession>
<evidence type="ECO:0000259" key="10">
    <source>
        <dbReference type="Pfam" id="PF00005"/>
    </source>
</evidence>
<evidence type="ECO:0000313" key="16">
    <source>
        <dbReference type="Proteomes" id="UP001152797"/>
    </source>
</evidence>
<dbReference type="Pfam" id="PF13850">
    <property type="entry name" value="ERGIC_N"/>
    <property type="match status" value="1"/>
</dbReference>
<feature type="domain" description="Endoplasmic reticulum vesicle transporter N-terminal" evidence="13">
    <location>
        <begin position="1040"/>
        <end position="1129"/>
    </location>
</feature>
<dbReference type="SUPFAM" id="SSF52540">
    <property type="entry name" value="P-loop containing nucleoside triphosphate hydrolases"/>
    <property type="match status" value="1"/>
</dbReference>
<evidence type="ECO:0000259" key="12">
    <source>
        <dbReference type="Pfam" id="PF07970"/>
    </source>
</evidence>
<dbReference type="GO" id="GO:0005524">
    <property type="term" value="F:ATP binding"/>
    <property type="evidence" value="ECO:0007669"/>
    <property type="project" value="InterPro"/>
</dbReference>
<dbReference type="InterPro" id="IPR023673">
    <property type="entry name" value="Ribosomal_uL1_CS"/>
</dbReference>
<dbReference type="SUPFAM" id="SSF56808">
    <property type="entry name" value="Ribosomal protein L1"/>
    <property type="match status" value="1"/>
</dbReference>
<keyword evidence="7 9" id="KW-0472">Membrane</keyword>
<dbReference type="EMBL" id="CAMXCT020006632">
    <property type="protein sequence ID" value="CAL1170732.1"/>
    <property type="molecule type" value="Genomic_DNA"/>
</dbReference>
<keyword evidence="16" id="KW-1185">Reference proteome</keyword>
<dbReference type="InterPro" id="IPR039542">
    <property type="entry name" value="Erv_N"/>
</dbReference>
<dbReference type="InterPro" id="IPR045888">
    <property type="entry name" value="Erv"/>
</dbReference>
<dbReference type="CDD" id="cd08946">
    <property type="entry name" value="SDR_e"/>
    <property type="match status" value="1"/>
</dbReference>
<evidence type="ECO:0000256" key="1">
    <source>
        <dbReference type="ARBA" id="ARBA00004141"/>
    </source>
</evidence>
<dbReference type="FunFam" id="3.40.50.790:FF:000002">
    <property type="entry name" value="Ribosomal protein"/>
    <property type="match status" value="1"/>
</dbReference>
<proteinExistence type="inferred from homology"/>
<comment type="caution">
    <text evidence="14">The sequence shown here is derived from an EMBL/GenBank/DDBJ whole genome shotgun (WGS) entry which is preliminary data.</text>
</comment>
<dbReference type="InterPro" id="IPR003439">
    <property type="entry name" value="ABC_transporter-like_ATP-bd"/>
</dbReference>
<evidence type="ECO:0000256" key="5">
    <source>
        <dbReference type="ARBA" id="ARBA00022980"/>
    </source>
</evidence>
<evidence type="ECO:0000256" key="2">
    <source>
        <dbReference type="ARBA" id="ARBA00005648"/>
    </source>
</evidence>
<evidence type="ECO:0000256" key="6">
    <source>
        <dbReference type="ARBA" id="ARBA00022989"/>
    </source>
</evidence>
<comment type="similarity">
    <text evidence="3">Belongs to the universal ribosomal protein uL1 family.</text>
</comment>
<reference evidence="14" key="1">
    <citation type="submission" date="2022-10" db="EMBL/GenBank/DDBJ databases">
        <authorList>
            <person name="Chen Y."/>
            <person name="Dougan E. K."/>
            <person name="Chan C."/>
            <person name="Rhodes N."/>
            <person name="Thang M."/>
        </authorList>
    </citation>
    <scope>NUCLEOTIDE SEQUENCE</scope>
</reference>
<dbReference type="SUPFAM" id="SSF51735">
    <property type="entry name" value="NAD(P)-binding Rossmann-fold domains"/>
    <property type="match status" value="1"/>
</dbReference>
<evidence type="ECO:0000256" key="9">
    <source>
        <dbReference type="SAM" id="Phobius"/>
    </source>
</evidence>
<comment type="similarity">
    <text evidence="2">Belongs to the ERGIC family.</text>
</comment>
<dbReference type="InterPro" id="IPR001509">
    <property type="entry name" value="Epimerase_deHydtase"/>
</dbReference>
<keyword evidence="4 9" id="KW-0812">Transmembrane</keyword>
<dbReference type="Pfam" id="PF00005">
    <property type="entry name" value="ABC_tran"/>
    <property type="match status" value="1"/>
</dbReference>
<dbReference type="CDD" id="cd00403">
    <property type="entry name" value="Ribosomal_L1"/>
    <property type="match status" value="1"/>
</dbReference>
<dbReference type="Pfam" id="PF07970">
    <property type="entry name" value="COPIIcoated_ERV"/>
    <property type="match status" value="1"/>
</dbReference>
<keyword evidence="8" id="KW-0687">Ribonucleoprotein</keyword>
<protein>
    <recommendedName>
        <fullName evidence="17">60S ribosomal protein L10a</fullName>
    </recommendedName>
</protein>
<dbReference type="EMBL" id="CAMXCT030006632">
    <property type="protein sequence ID" value="CAL4804669.1"/>
    <property type="molecule type" value="Genomic_DNA"/>
</dbReference>
<dbReference type="PANTHER" id="PTHR10984:SF25">
    <property type="entry name" value="ENDOPLASMIC RETICULUM-GOLGI INTERMEDIATE COMPARTMENT PROTEIN 3"/>
    <property type="match status" value="1"/>
</dbReference>
<evidence type="ECO:0000256" key="8">
    <source>
        <dbReference type="ARBA" id="ARBA00023274"/>
    </source>
</evidence>
<dbReference type="Proteomes" id="UP001152797">
    <property type="component" value="Unassembled WGS sequence"/>
</dbReference>
<evidence type="ECO:0000313" key="15">
    <source>
        <dbReference type="EMBL" id="CAL1170732.1"/>
    </source>
</evidence>
<dbReference type="Gene3D" id="3.40.50.790">
    <property type="match status" value="1"/>
</dbReference>
<dbReference type="OrthoDB" id="6500128at2759"/>
<dbReference type="GO" id="GO:0005840">
    <property type="term" value="C:ribosome"/>
    <property type="evidence" value="ECO:0007669"/>
    <property type="project" value="UniProtKB-KW"/>
</dbReference>
<dbReference type="GO" id="GO:1990904">
    <property type="term" value="C:ribonucleoprotein complex"/>
    <property type="evidence" value="ECO:0007669"/>
    <property type="project" value="UniProtKB-KW"/>
</dbReference>
<evidence type="ECO:0000313" key="14">
    <source>
        <dbReference type="EMBL" id="CAI4017357.1"/>
    </source>
</evidence>
<dbReference type="PROSITE" id="PS01199">
    <property type="entry name" value="RIBOSOMAL_L1"/>
    <property type="match status" value="1"/>
</dbReference>
<evidence type="ECO:0000259" key="11">
    <source>
        <dbReference type="Pfam" id="PF01370"/>
    </source>
</evidence>
<dbReference type="GO" id="GO:0030134">
    <property type="term" value="C:COPII-coated ER to Golgi transport vesicle"/>
    <property type="evidence" value="ECO:0007669"/>
    <property type="project" value="TreeGrafter"/>
</dbReference>
<dbReference type="GO" id="GO:0005783">
    <property type="term" value="C:endoplasmic reticulum"/>
    <property type="evidence" value="ECO:0007669"/>
    <property type="project" value="TreeGrafter"/>
</dbReference>
<dbReference type="Gene3D" id="3.40.50.720">
    <property type="entry name" value="NAD(P)-binding Rossmann-like Domain"/>
    <property type="match status" value="1"/>
</dbReference>
<evidence type="ECO:0000256" key="3">
    <source>
        <dbReference type="ARBA" id="ARBA00010531"/>
    </source>
</evidence>
<sequence>MSKLNIDNLKKGIVQILDGSKEKQRKFLETVELQIGLKDYDTQRDKRFAGTIKLPNVPRPRLKVCVLGDAVHCEQAQRANVPFKSVEDLKKLNKNKKMVKKLADSFDAFLASQVLIPQIPRLLGPGLNKAGKFPTLVQHSDNLETKVTEVRSQVKFQLKKVLCMGVAVGNVGMTPDELRQNCLMAINFLVSLLKKNWNNVIKDLLAKGAVVESLDLKEAPDILAQVLSEEELGRFSTKLVDVADSAKEAILNFKPTAVIHLAGVQIPPVRSNAPLGVSVNLLGTVNVFEAVKALCADGGAAVPVAYASSGAVLGPSSDYAAGAPLPAERDYHRPRTLYGVFKLCNEGMARIYWQDHGIPSVGLRPLTIFGVGREIGLTSGPTKAVKAAILGRRFEIEVAGVTGFHHVADVARLFVDTLPGAVRLPGAHVSGIKGHVVSYEEFLRKAAQVVPEVAKLAWIRKGAPEVPIHGDVDEAPLHMLTQRDKIHMSLEEAIREMVQRYQDLKARGKLSDKDLGAEPPAPAKNVECLPLKAMLWLLGLFALLTSVLSQDYMARIDPSLRRWKRSVRVSEDLLLHLEVHQGELRAFQADGQQMDLSEDDAAQLQSVFPFDAFAPEAKLEPIAPAAWDAKRLRFGKDARPFEGCAVNDENHLERTTVAVFQRLKSEPLGVVVTVGGLYGYSHGEGEDVLDDPAVELLLEMQQNGIRNLRALCLGCEAKQVASLTRARSLQKVFQVQALDPQALRSAVPEILLPKAFVGQVDLLRLDSLPHGSSCQVLRSLLMKVQPRLLAMFVFSQVPPPFNFIPHGQSVETPPAIMACSLSAVMQVVAPYNLFLIHLTGPYALFVQRDEWHQELPIDELDCYRKASVWGMEDIPINFVREWFFEDVDEAWHVNDFNDLASAVHVKGPASLPQTWRACESTDEDQKKILKGLNLTIREGEVHAVMGPNGSGKSTLAKVLIGDSAYEVTTGSATLGESNLLDLEPHVGSPDTERALEGLFLAFQSPPAVSGVQSLSLMLRLEVPAATESDTFSTSSALDTLKRFDVYNKVHDDFMQKRQTGGIVTLVTAIILAMLFYCEVAEFFSVEILHSITVDTNIDRKLPISLDITFPHMRCSEVSVDTVDSAGDTQVDAHGGLQMHNLDAQGRVSPGDPVAGPEDCWSCMEAADAKHKCCNSCQELKKAYNDQELPYFHVLDKAMQCKNSIGCKIKGKVTVNKVSGNVHVALGKSVQRDGKLVHEFNIEDIGDGFNTSHYIDSITFGEYVEGLQSPLAGTRKIAGPGSWMYHYYIKLVPTIYVNRWGTKTYTNQYSVTDSARNVQVKEGELSGLPGVFLVYDFSPFLMKQTEQVKPWSYVFTSICAIIGGAFSVATLVEMALSSMVSCL</sequence>
<organism evidence="14">
    <name type="scientific">Cladocopium goreaui</name>
    <dbReference type="NCBI Taxonomy" id="2562237"/>
    <lineage>
        <taxon>Eukaryota</taxon>
        <taxon>Sar</taxon>
        <taxon>Alveolata</taxon>
        <taxon>Dinophyceae</taxon>
        <taxon>Suessiales</taxon>
        <taxon>Symbiodiniaceae</taxon>
        <taxon>Cladocopium</taxon>
    </lineage>
</organism>
<evidence type="ECO:0000256" key="4">
    <source>
        <dbReference type="ARBA" id="ARBA00022692"/>
    </source>
</evidence>
<evidence type="ECO:0000259" key="13">
    <source>
        <dbReference type="Pfam" id="PF13850"/>
    </source>
</evidence>
<keyword evidence="5" id="KW-0689">Ribosomal protein</keyword>
<name>A0A9P1DXN2_9DINO</name>
<dbReference type="Gene3D" id="3.40.50.300">
    <property type="entry name" value="P-loop containing nucleotide triphosphate hydrolases"/>
    <property type="match status" value="1"/>
</dbReference>
<keyword evidence="6 9" id="KW-1133">Transmembrane helix</keyword>
<feature type="domain" description="ABC transporter" evidence="10">
    <location>
        <begin position="929"/>
        <end position="980"/>
    </location>
</feature>
<dbReference type="InterPro" id="IPR012936">
    <property type="entry name" value="Erv_C"/>
</dbReference>
<feature type="transmembrane region" description="Helical" evidence="9">
    <location>
        <begin position="1350"/>
        <end position="1371"/>
    </location>
</feature>
<dbReference type="GO" id="GO:0016887">
    <property type="term" value="F:ATP hydrolysis activity"/>
    <property type="evidence" value="ECO:0007669"/>
    <property type="project" value="InterPro"/>
</dbReference>
<dbReference type="PANTHER" id="PTHR10984">
    <property type="entry name" value="ENDOPLASMIC RETICULUM-GOLGI INTERMEDIATE COMPARTMENT PROTEIN"/>
    <property type="match status" value="1"/>
</dbReference>
<gene>
    <name evidence="14" type="ORF">C1SCF055_LOCUS42007</name>
</gene>
<dbReference type="FunFam" id="3.30.190.20:FF:000009">
    <property type="entry name" value="Ribosomal protein L10a"/>
    <property type="match status" value="1"/>
</dbReference>
<dbReference type="InterPro" id="IPR016095">
    <property type="entry name" value="Ribosomal_uL1_3-a/b-sand"/>
</dbReference>
<evidence type="ECO:0008006" key="17">
    <source>
        <dbReference type="Google" id="ProtNLM"/>
    </source>
</evidence>
<dbReference type="InterPro" id="IPR023674">
    <property type="entry name" value="Ribosomal_uL1-like"/>
</dbReference>